<sequence length="103" mass="10232">MPPAGGSPVAADGEAVLVRIHVGVGATGQAEMLAEHACGDGQDGVGVDAASGFLGQRIEKAKALLVLAQGLFGLGALGDVISLDEDAGDTPFGIGHRLEDEVQ</sequence>
<reference evidence="1 2" key="1">
    <citation type="submission" date="2014-11" db="EMBL/GenBank/DDBJ databases">
        <title>Genomics and ecophysiology of heterotrophic nitrogen fixing bacteria isolated from estuarine surface water.</title>
        <authorList>
            <person name="Bentzon-Tilia M."/>
            <person name="Severin I."/>
            <person name="Hansen L.H."/>
            <person name="Riemann L."/>
        </authorList>
    </citation>
    <scope>NUCLEOTIDE SEQUENCE [LARGE SCALE GENOMIC DNA]</scope>
    <source>
        <strain evidence="1 2">BAL361</strain>
    </source>
</reference>
<gene>
    <name evidence="1" type="ORF">LO50_09335</name>
</gene>
<protein>
    <submittedName>
        <fullName evidence="1">Uncharacterized protein</fullName>
    </submittedName>
</protein>
<dbReference type="EMBL" id="JXXD01000076">
    <property type="protein sequence ID" value="KIZ36472.1"/>
    <property type="molecule type" value="Genomic_DNA"/>
</dbReference>
<dbReference type="PATRIC" id="fig|316.110.peg.4425"/>
<organism evidence="1 2">
    <name type="scientific">Stutzerimonas stutzeri</name>
    <name type="common">Pseudomonas stutzeri</name>
    <dbReference type="NCBI Taxonomy" id="316"/>
    <lineage>
        <taxon>Bacteria</taxon>
        <taxon>Pseudomonadati</taxon>
        <taxon>Pseudomonadota</taxon>
        <taxon>Gammaproteobacteria</taxon>
        <taxon>Pseudomonadales</taxon>
        <taxon>Pseudomonadaceae</taxon>
        <taxon>Stutzerimonas</taxon>
    </lineage>
</organism>
<dbReference type="AlphaFoldDB" id="A0A0D7EA65"/>
<accession>A0A0D7EA65</accession>
<evidence type="ECO:0000313" key="2">
    <source>
        <dbReference type="Proteomes" id="UP000032439"/>
    </source>
</evidence>
<name>A0A0D7EA65_STUST</name>
<comment type="caution">
    <text evidence="1">The sequence shown here is derived from an EMBL/GenBank/DDBJ whole genome shotgun (WGS) entry which is preliminary data.</text>
</comment>
<proteinExistence type="predicted"/>
<dbReference type="Proteomes" id="UP000032439">
    <property type="component" value="Unassembled WGS sequence"/>
</dbReference>
<evidence type="ECO:0000313" key="1">
    <source>
        <dbReference type="EMBL" id="KIZ36472.1"/>
    </source>
</evidence>